<accession>A0AAQ3RCN1</accession>
<evidence type="ECO:0000313" key="4">
    <source>
        <dbReference type="Proteomes" id="UP001303373"/>
    </source>
</evidence>
<proteinExistence type="predicted"/>
<gene>
    <name evidence="3" type="ORF">R9X50_00432900</name>
</gene>
<evidence type="ECO:0000259" key="2">
    <source>
        <dbReference type="Pfam" id="PF07859"/>
    </source>
</evidence>
<dbReference type="InterPro" id="IPR013094">
    <property type="entry name" value="AB_hydrolase_3"/>
</dbReference>
<dbReference type="GO" id="GO:0016787">
    <property type="term" value="F:hydrolase activity"/>
    <property type="evidence" value="ECO:0007669"/>
    <property type="project" value="InterPro"/>
</dbReference>
<evidence type="ECO:0000256" key="1">
    <source>
        <dbReference type="SAM" id="MobiDB-lite"/>
    </source>
</evidence>
<keyword evidence="4" id="KW-1185">Reference proteome</keyword>
<dbReference type="PANTHER" id="PTHR23024">
    <property type="entry name" value="ARYLACETAMIDE DEACETYLASE"/>
    <property type="match status" value="1"/>
</dbReference>
<evidence type="ECO:0000313" key="3">
    <source>
        <dbReference type="EMBL" id="WPH01483.1"/>
    </source>
</evidence>
<dbReference type="PANTHER" id="PTHR23024:SF643">
    <property type="entry name" value="AB HYDROLASE SUPERFAMILY PROTEIN B1A11.02"/>
    <property type="match status" value="1"/>
</dbReference>
<dbReference type="AlphaFoldDB" id="A0AAQ3RCN1"/>
<dbReference type="SUPFAM" id="SSF53474">
    <property type="entry name" value="alpha/beta-Hydrolases"/>
    <property type="match status" value="1"/>
</dbReference>
<reference evidence="3 4" key="1">
    <citation type="submission" date="2023-11" db="EMBL/GenBank/DDBJ databases">
        <title>An acidophilic fungus is an integral part of prey digestion in a carnivorous sundew plant.</title>
        <authorList>
            <person name="Tsai I.J."/>
        </authorList>
    </citation>
    <scope>NUCLEOTIDE SEQUENCE [LARGE SCALE GENOMIC DNA]</scope>
    <source>
        <strain evidence="3">169a</strain>
    </source>
</reference>
<name>A0AAQ3RCN1_9PEZI</name>
<dbReference type="InterPro" id="IPR050466">
    <property type="entry name" value="Carboxylest/Gibb_receptor"/>
</dbReference>
<protein>
    <recommendedName>
        <fullName evidence="2">Alpha/beta hydrolase fold-3 domain-containing protein</fullName>
    </recommendedName>
</protein>
<organism evidence="3 4">
    <name type="scientific">Acrodontium crateriforme</name>
    <dbReference type="NCBI Taxonomy" id="150365"/>
    <lineage>
        <taxon>Eukaryota</taxon>
        <taxon>Fungi</taxon>
        <taxon>Dikarya</taxon>
        <taxon>Ascomycota</taxon>
        <taxon>Pezizomycotina</taxon>
        <taxon>Dothideomycetes</taxon>
        <taxon>Dothideomycetidae</taxon>
        <taxon>Mycosphaerellales</taxon>
        <taxon>Teratosphaeriaceae</taxon>
        <taxon>Acrodontium</taxon>
    </lineage>
</organism>
<feature type="region of interest" description="Disordered" evidence="1">
    <location>
        <begin position="46"/>
        <end position="67"/>
    </location>
</feature>
<dbReference type="Proteomes" id="UP001303373">
    <property type="component" value="Chromosome 6"/>
</dbReference>
<sequence>MSSTIPTPSELDGLAQIDPEMGAMFECLPRPPAHYPDPVQFVHDMRDSFDLPPSKPDPQVRESKSSYMTRDGTTLSIHIWAPSISDKPFPLVVWYHGGGGCVGSPDMNARLHRDTVKSLQCVVAAVQYRLAPEYKYPTGVDDSWDALKHIASRASDYGADALTGFVIGGESAGSTIAALLALRARDEKLYPPVTGLFLSAGSYLDPNDVPQQYRDVYRSRNDPTCMDAPMLGRGMRAVFDACLKPDYSSPHFRAAIWTTGHVGLPRTYFQTCGMDVHRDDSFVYRDILQKSGVETRLDVYPGSPHCFWFLFRDTAQGRKWKNDNNDAFRWLFAKAS</sequence>
<dbReference type="Pfam" id="PF07859">
    <property type="entry name" value="Abhydrolase_3"/>
    <property type="match status" value="1"/>
</dbReference>
<feature type="domain" description="Alpha/beta hydrolase fold-3" evidence="2">
    <location>
        <begin position="92"/>
        <end position="308"/>
    </location>
</feature>
<dbReference type="Gene3D" id="3.40.50.1820">
    <property type="entry name" value="alpha/beta hydrolase"/>
    <property type="match status" value="1"/>
</dbReference>
<dbReference type="EMBL" id="CP138585">
    <property type="protein sequence ID" value="WPH01483.1"/>
    <property type="molecule type" value="Genomic_DNA"/>
</dbReference>
<dbReference type="InterPro" id="IPR029058">
    <property type="entry name" value="AB_hydrolase_fold"/>
</dbReference>